<evidence type="ECO:0000256" key="1">
    <source>
        <dbReference type="SAM" id="SignalP"/>
    </source>
</evidence>
<name>A0A2K2F8U7_9CLOT</name>
<dbReference type="RefSeq" id="WP_103082692.1">
    <property type="nucleotide sequence ID" value="NZ_CP021850.1"/>
</dbReference>
<sequence length="400" mass="45863">MNIITCTESLRKFLIALRLTLLLTKPQLANLTSIIASAMQGGFGGKIKNVPELSMRNVHRTSIWKFLSRSPWPTSLVMDKYQLYVLAQISLQARKTGCPVYAILDDTISEKTKPSSKALRPTEGCSFHHSHLRKKRVYGHQIVCVLLECGGLKLPYYMELYDKVKQSKINMVRQIIEALPDFPTKVYVLGNNWYSACSVIKAAHSRGFEYIGALKANRVLYYEGGPRLGQKVNAYVKTLTKKDVRLVTAGNQKYWVHRVNGFIKRLPKIGVILLSWPENKLFEENATHVFYSTCNLSEEVILSTYTERWTIEIFFRDNKMQLELDRYQVRGKQAIRRFLTIIVLAYAYCISISSDDCRTLGIQRKHVRNEIKQNLIAYVYEQACHGIPLSKINEELGIAI</sequence>
<evidence type="ECO:0000313" key="3">
    <source>
        <dbReference type="EMBL" id="PNT96131.1"/>
    </source>
</evidence>
<dbReference type="AlphaFoldDB" id="A0A2K2F8U7"/>
<dbReference type="GO" id="GO:0003677">
    <property type="term" value="F:DNA binding"/>
    <property type="evidence" value="ECO:0007669"/>
    <property type="project" value="InterPro"/>
</dbReference>
<dbReference type="EMBL" id="NIOJ01000053">
    <property type="protein sequence ID" value="PNT96131.1"/>
    <property type="molecule type" value="Genomic_DNA"/>
</dbReference>
<proteinExistence type="predicted"/>
<dbReference type="Pfam" id="PF01609">
    <property type="entry name" value="DDE_Tnp_1"/>
    <property type="match status" value="1"/>
</dbReference>
<organism evidence="3 4">
    <name type="scientific">Clostridium thermosuccinogenes</name>
    <dbReference type="NCBI Taxonomy" id="84032"/>
    <lineage>
        <taxon>Bacteria</taxon>
        <taxon>Bacillati</taxon>
        <taxon>Bacillota</taxon>
        <taxon>Clostridia</taxon>
        <taxon>Eubacteriales</taxon>
        <taxon>Clostridiaceae</taxon>
        <taxon>Clostridium</taxon>
    </lineage>
</organism>
<comment type="caution">
    <text evidence="3">The sequence shown here is derived from an EMBL/GenBank/DDBJ whole genome shotgun (WGS) entry which is preliminary data.</text>
</comment>
<evidence type="ECO:0000313" key="4">
    <source>
        <dbReference type="Proteomes" id="UP000236151"/>
    </source>
</evidence>
<feature type="chain" id="PRO_5039642320" description="Transposase IS4-like domain-containing protein" evidence="1">
    <location>
        <begin position="30"/>
        <end position="400"/>
    </location>
</feature>
<dbReference type="Proteomes" id="UP000236151">
    <property type="component" value="Unassembled WGS sequence"/>
</dbReference>
<dbReference type="SUPFAM" id="SSF53098">
    <property type="entry name" value="Ribonuclease H-like"/>
    <property type="match status" value="1"/>
</dbReference>
<keyword evidence="4" id="KW-1185">Reference proteome</keyword>
<dbReference type="GO" id="GO:0004803">
    <property type="term" value="F:transposase activity"/>
    <property type="evidence" value="ECO:0007669"/>
    <property type="project" value="InterPro"/>
</dbReference>
<evidence type="ECO:0000259" key="2">
    <source>
        <dbReference type="Pfam" id="PF01609"/>
    </source>
</evidence>
<dbReference type="KEGG" id="cthd:CDO33_13615"/>
<reference evidence="4" key="1">
    <citation type="submission" date="2017-06" db="EMBL/GenBank/DDBJ databases">
        <title>Investigating the central metabolism of Clostridium thermosuccinogenes.</title>
        <authorList>
            <person name="Koendjbiharie J.G."/>
            <person name="Van Kranenburg R."/>
            <person name="Vriesendorp B."/>
        </authorList>
    </citation>
    <scope>NUCLEOTIDE SEQUENCE [LARGE SCALE GENOMIC DNA]</scope>
    <source>
        <strain evidence="4">DSM 5806</strain>
    </source>
</reference>
<accession>A0A2K2F8U7</accession>
<dbReference type="OrthoDB" id="2519014at2"/>
<keyword evidence="1" id="KW-0732">Signal</keyword>
<dbReference type="InterPro" id="IPR002559">
    <property type="entry name" value="Transposase_11"/>
</dbReference>
<protein>
    <recommendedName>
        <fullName evidence="2">Transposase IS4-like domain-containing protein</fullName>
    </recommendedName>
</protein>
<dbReference type="InterPro" id="IPR012337">
    <property type="entry name" value="RNaseH-like_sf"/>
</dbReference>
<feature type="signal peptide" evidence="1">
    <location>
        <begin position="1"/>
        <end position="29"/>
    </location>
</feature>
<dbReference type="GO" id="GO:0006313">
    <property type="term" value="P:DNA transposition"/>
    <property type="evidence" value="ECO:0007669"/>
    <property type="project" value="InterPro"/>
</dbReference>
<feature type="domain" description="Transposase IS4-like" evidence="2">
    <location>
        <begin position="103"/>
        <end position="346"/>
    </location>
</feature>
<gene>
    <name evidence="3" type="ORF">CDQ84_15730</name>
</gene>